<accession>A0ABX5YCU1</accession>
<protein>
    <recommendedName>
        <fullName evidence="3">Type II toxin-antitoxin system RelE/ParE family toxin</fullName>
    </recommendedName>
</protein>
<organism evidence="1 2">
    <name type="scientific">Glutamicibacter halophytocola</name>
    <dbReference type="NCBI Taxonomy" id="1933880"/>
    <lineage>
        <taxon>Bacteria</taxon>
        <taxon>Bacillati</taxon>
        <taxon>Actinomycetota</taxon>
        <taxon>Actinomycetes</taxon>
        <taxon>Micrococcales</taxon>
        <taxon>Micrococcaceae</taxon>
        <taxon>Glutamicibacter</taxon>
    </lineage>
</organism>
<evidence type="ECO:0000313" key="2">
    <source>
        <dbReference type="Proteomes" id="UP000320717"/>
    </source>
</evidence>
<gene>
    <name evidence="1" type="ORF">FQA45_14815</name>
</gene>
<evidence type="ECO:0000313" key="1">
    <source>
        <dbReference type="EMBL" id="QDY67474.1"/>
    </source>
</evidence>
<dbReference type="InterPro" id="IPR035093">
    <property type="entry name" value="RelE/ParE_toxin_dom_sf"/>
</dbReference>
<evidence type="ECO:0008006" key="3">
    <source>
        <dbReference type="Google" id="ProtNLM"/>
    </source>
</evidence>
<name>A0ABX5YCU1_9MICC</name>
<sequence>MAPIDELPQRQAEVVFTEESIDWLIENVVASQRENVMDTIVSLFAAPQGNHPLSNQNKTNLVGFNTIEAAQRQFRIIYRVSVREGVGLIEVITIGHRRDDEVYVDAHDLIQSGKLSEAEQTQIWDALTLIEDTKARVGLENWDYMEEPAPEGLIKSAVASGVLDEDFARILSKDEIVAAMSAAWENGEANHEAAIAAALGRIATSTRPERIFESRREPRCGAIMPKLKIPCIRVKGHAGAHRGHR</sequence>
<proteinExistence type="predicted"/>
<reference evidence="1 2" key="1">
    <citation type="submission" date="2019-07" db="EMBL/GenBank/DDBJ databases">
        <title>Complete Genome Sequence of drought tolerant Plant Growth-Promoting Rhizobacterium Glutamicibacter halophytocola DR408.</title>
        <authorList>
            <person name="Nishu S.D."/>
            <person name="Lee T.K."/>
        </authorList>
    </citation>
    <scope>NUCLEOTIDE SEQUENCE [LARGE SCALE GENOMIC DNA]</scope>
    <source>
        <strain evidence="1 2">DR408</strain>
    </source>
</reference>
<dbReference type="RefSeq" id="WP_146277763.1">
    <property type="nucleotide sequence ID" value="NZ_CP042260.1"/>
</dbReference>
<dbReference type="Gene3D" id="3.30.2310.20">
    <property type="entry name" value="RelE-like"/>
    <property type="match status" value="1"/>
</dbReference>
<dbReference type="Proteomes" id="UP000320717">
    <property type="component" value="Chromosome"/>
</dbReference>
<keyword evidence="2" id="KW-1185">Reference proteome</keyword>
<dbReference type="EMBL" id="CP042260">
    <property type="protein sequence ID" value="QDY67474.1"/>
    <property type="molecule type" value="Genomic_DNA"/>
</dbReference>